<accession>A0A316EMB0</accession>
<name>A0A316EMB0_9ACTN</name>
<feature type="compositionally biased region" description="Gly residues" evidence="3">
    <location>
        <begin position="216"/>
        <end position="238"/>
    </location>
</feature>
<dbReference type="RefSeq" id="WP_109602036.1">
    <property type="nucleotide sequence ID" value="NZ_BONA01000085.1"/>
</dbReference>
<comment type="subcellular location">
    <subcellularLocation>
        <location evidence="1">Secreted</location>
    </subcellularLocation>
</comment>
<dbReference type="EMBL" id="QGGR01000031">
    <property type="protein sequence ID" value="PWK32095.1"/>
    <property type="molecule type" value="Genomic_DNA"/>
</dbReference>
<feature type="compositionally biased region" description="Acidic residues" evidence="3">
    <location>
        <begin position="77"/>
        <end position="88"/>
    </location>
</feature>
<dbReference type="InterPro" id="IPR018511">
    <property type="entry name" value="Hemolysin-typ_Ca-bd_CS"/>
</dbReference>
<evidence type="ECO:0000256" key="3">
    <source>
        <dbReference type="SAM" id="MobiDB-lite"/>
    </source>
</evidence>
<dbReference type="PANTHER" id="PTHR38340">
    <property type="entry name" value="S-LAYER PROTEIN"/>
    <property type="match status" value="1"/>
</dbReference>
<keyword evidence="6" id="KW-1185">Reference proteome</keyword>
<feature type="chain" id="PRO_5016380762" evidence="4">
    <location>
        <begin position="22"/>
        <end position="708"/>
    </location>
</feature>
<protein>
    <submittedName>
        <fullName evidence="5">Hemolysin type calcium-binding protein</fullName>
    </submittedName>
</protein>
<dbReference type="GO" id="GO:0005576">
    <property type="term" value="C:extracellular region"/>
    <property type="evidence" value="ECO:0007669"/>
    <property type="project" value="UniProtKB-SubCell"/>
</dbReference>
<proteinExistence type="predicted"/>
<feature type="signal peptide" evidence="4">
    <location>
        <begin position="1"/>
        <end position="21"/>
    </location>
</feature>
<evidence type="ECO:0000256" key="1">
    <source>
        <dbReference type="ARBA" id="ARBA00004613"/>
    </source>
</evidence>
<dbReference type="Gene3D" id="2.150.10.10">
    <property type="entry name" value="Serralysin-like metalloprotease, C-terminal"/>
    <property type="match status" value="4"/>
</dbReference>
<dbReference type="InterPro" id="IPR011049">
    <property type="entry name" value="Serralysin-like_metalloprot_C"/>
</dbReference>
<dbReference type="PRINTS" id="PR00313">
    <property type="entry name" value="CABNDNGRPT"/>
</dbReference>
<dbReference type="InterPro" id="IPR001343">
    <property type="entry name" value="Hemolysn_Ca-bd"/>
</dbReference>
<dbReference type="PROSITE" id="PS00330">
    <property type="entry name" value="HEMOLYSIN_CALCIUM"/>
    <property type="match status" value="2"/>
</dbReference>
<evidence type="ECO:0000313" key="5">
    <source>
        <dbReference type="EMBL" id="PWK32095.1"/>
    </source>
</evidence>
<dbReference type="SUPFAM" id="SSF51120">
    <property type="entry name" value="beta-Roll"/>
    <property type="match status" value="2"/>
</dbReference>
<dbReference type="Pfam" id="PF00353">
    <property type="entry name" value="HemolysinCabind"/>
    <property type="match status" value="6"/>
</dbReference>
<keyword evidence="4" id="KW-0732">Signal</keyword>
<evidence type="ECO:0000256" key="2">
    <source>
        <dbReference type="ARBA" id="ARBA00022525"/>
    </source>
</evidence>
<evidence type="ECO:0000313" key="6">
    <source>
        <dbReference type="Proteomes" id="UP000245697"/>
    </source>
</evidence>
<sequence>MRSAGIAAALVVALTVSPARAEASDRPVSATGKACTVVGTVGNDRLFGTHGYDVICGLGGNDVIKGGGGRDVVDGGPGDDDLDGEDGADTVVGGPGDDTVKGGAGNDQVKGGDDTDVVDGGPGTDLADGGAGDDTVGGGVTEPDPVAGGDRVIGGEGDDTLTGGPGADTLKGGTGDDVVNGGDGNDVAGGDAGGDTLNGDEGSDRLDGGEGADQLAGGGGSDGVNGGAGNDTVGGGAGDDTVRGGAGADTATGGDGDDRMDGGTGDDRMDGGGGDDVVEGGPGMNVCVNDLDDEAGDRCTDRRAPRLDIGSLRWVTDSAVDNRADRPLRLRAHVTDDRSGMMYVSVKFTAPDPETPSLTVGFHGAELISGQPHDGEFAMNGELPADSVTGDWTLSEVYLQDQVFRYSRYTVQPDGSYTLADTVDGWELESGVITLPPMRVGGVSDSTAPDIDGTRTAWTTPTDLESGEDRTVTLSVPVTDDLSGATRVTATVEGAGLDAPAVTLVDGRLTAGTATDGTWEITGTVPAHLPAGTWRVAAITVTDRTGRTRTVTGDRLAGIPALTVTGVSDLERPTVDMSWGEYVGATSADNGADRTVRLRIRAGDDVSGIRSIFADFRTEGAQSRLDPIAPAGEDGIWELSGRLPQGTTPGEWRVVGIYLTDRIGRDRVYWVQADGSWTTRDGLLSGQSHFPRFTLLPVGGALSQEPRS</sequence>
<feature type="region of interest" description="Disordered" evidence="3">
    <location>
        <begin position="439"/>
        <end position="467"/>
    </location>
</feature>
<comment type="caution">
    <text evidence="5">The sequence shown here is derived from an EMBL/GenBank/DDBJ whole genome shotgun (WGS) entry which is preliminary data.</text>
</comment>
<dbReference type="PANTHER" id="PTHR38340:SF1">
    <property type="entry name" value="S-LAYER PROTEIN"/>
    <property type="match status" value="1"/>
</dbReference>
<dbReference type="Proteomes" id="UP000245697">
    <property type="component" value="Unassembled WGS sequence"/>
</dbReference>
<feature type="region of interest" description="Disordered" evidence="3">
    <location>
        <begin position="68"/>
        <end position="282"/>
    </location>
</feature>
<dbReference type="AlphaFoldDB" id="A0A316EMB0"/>
<gene>
    <name evidence="5" type="ORF">BC793_13191</name>
</gene>
<keyword evidence="2" id="KW-0964">Secreted</keyword>
<feature type="compositionally biased region" description="Basic and acidic residues" evidence="3">
    <location>
        <begin position="256"/>
        <end position="270"/>
    </location>
</feature>
<dbReference type="InterPro" id="IPR050557">
    <property type="entry name" value="RTX_toxin/Mannuronan_C5-epim"/>
</dbReference>
<feature type="compositionally biased region" description="Gly residues" evidence="3">
    <location>
        <begin position="129"/>
        <end position="140"/>
    </location>
</feature>
<dbReference type="OrthoDB" id="9805017at2"/>
<organism evidence="5 6">
    <name type="scientific">Actinoplanes xinjiangensis</name>
    <dbReference type="NCBI Taxonomy" id="512350"/>
    <lineage>
        <taxon>Bacteria</taxon>
        <taxon>Bacillati</taxon>
        <taxon>Actinomycetota</taxon>
        <taxon>Actinomycetes</taxon>
        <taxon>Micromonosporales</taxon>
        <taxon>Micromonosporaceae</taxon>
        <taxon>Actinoplanes</taxon>
    </lineage>
</organism>
<reference evidence="5 6" key="1">
    <citation type="submission" date="2018-05" db="EMBL/GenBank/DDBJ databases">
        <title>Genomic Encyclopedia of Archaeal and Bacterial Type Strains, Phase II (KMG-II): from individual species to whole genera.</title>
        <authorList>
            <person name="Goeker M."/>
        </authorList>
    </citation>
    <scope>NUCLEOTIDE SEQUENCE [LARGE SCALE GENOMIC DNA]</scope>
    <source>
        <strain evidence="5 6">DSM 45184</strain>
    </source>
</reference>
<dbReference type="GO" id="GO:0005509">
    <property type="term" value="F:calcium ion binding"/>
    <property type="evidence" value="ECO:0007669"/>
    <property type="project" value="InterPro"/>
</dbReference>
<evidence type="ECO:0000256" key="4">
    <source>
        <dbReference type="SAM" id="SignalP"/>
    </source>
</evidence>
<feature type="compositionally biased region" description="Low complexity" evidence="3">
    <location>
        <begin position="176"/>
        <end position="189"/>
    </location>
</feature>
<feature type="compositionally biased region" description="Gly residues" evidence="3">
    <location>
        <begin position="271"/>
        <end position="282"/>
    </location>
</feature>